<keyword evidence="4" id="KW-0539">Nucleus</keyword>
<accession>A0AAW0J9M6</accession>
<evidence type="ECO:0000256" key="7">
    <source>
        <dbReference type="SAM" id="MobiDB-lite"/>
    </source>
</evidence>
<feature type="domain" description="RRM" evidence="8">
    <location>
        <begin position="245"/>
        <end position="327"/>
    </location>
</feature>
<gene>
    <name evidence="9" type="primary">esf2</name>
    <name evidence="9" type="ORF">CFP56_035912</name>
</gene>
<dbReference type="InterPro" id="IPR000504">
    <property type="entry name" value="RRM_dom"/>
</dbReference>
<feature type="region of interest" description="Disordered" evidence="7">
    <location>
        <begin position="141"/>
        <end position="188"/>
    </location>
</feature>
<dbReference type="GO" id="GO:0000472">
    <property type="term" value="P:endonucleolytic cleavage to generate mature 5'-end of SSU-rRNA from (SSU-rRNA, 5.8S rRNA, LSU-rRNA)"/>
    <property type="evidence" value="ECO:0007669"/>
    <property type="project" value="TreeGrafter"/>
</dbReference>
<sequence>MQYTNPIEFPSVLSITVLSFFSRLAHPQPQLGGATHNLQCDHQTLISVLFSLVRMTDEECNFHSAKSRGKSSIKKKNKKKQLLHEKEAVDRRFVMEGNPKFNDAITNSKKKGLLVGTVKVEDKQEDQLEFKGGNLLEEKDEVNSLKSNDEMPTEHKLLLNKKEVEENSKSDDDASENEGENLSVEVGKGKIKEEVNGESHLDEEEQMVKRYKEYSEANAKIAADLQKEKKKKRVLERAAKGGMRGICYLSRIPPKMDPDGLRVILSQYGEIDRIYLVSQNPASQVYRSRAGKYGKQKFSEGWVEFTDKKVAKRVANMLNGEQIGGRKRSQFYYDMWNIKYLSKFKWDDLTAEIVEKNAIREQKLDLEISAAKRERDFYLKKVDKSRALSAIEERLQKKLKVQQELGVNSDLPVSQQAAKVIRHFPQKQPVANNAGQTKPDFRKIPWLGYLLILSDEVFKQLT</sequence>
<evidence type="ECO:0000313" key="10">
    <source>
        <dbReference type="Proteomes" id="UP000237347"/>
    </source>
</evidence>
<evidence type="ECO:0000256" key="4">
    <source>
        <dbReference type="ARBA" id="ARBA00023242"/>
    </source>
</evidence>
<feature type="compositionally biased region" description="Basic and acidic residues" evidence="7">
    <location>
        <begin position="141"/>
        <end position="172"/>
    </location>
</feature>
<comment type="subcellular location">
    <subcellularLocation>
        <location evidence="1">Nucleus</location>
        <location evidence="1">Nucleolus</location>
    </subcellularLocation>
</comment>
<protein>
    <submittedName>
        <fullName evidence="9">Pre-rrna-processing protein esf2</fullName>
    </submittedName>
</protein>
<comment type="caution">
    <text evidence="9">The sequence shown here is derived from an EMBL/GenBank/DDBJ whole genome shotgun (WGS) entry which is preliminary data.</text>
</comment>
<evidence type="ECO:0000259" key="8">
    <source>
        <dbReference type="PROSITE" id="PS50102"/>
    </source>
</evidence>
<name>A0AAW0J9M6_QUESU</name>
<dbReference type="GO" id="GO:0000480">
    <property type="term" value="P:endonucleolytic cleavage in 5'-ETS of tricistronic rRNA transcript (SSU-rRNA, 5.8S rRNA, LSU-rRNA)"/>
    <property type="evidence" value="ECO:0007669"/>
    <property type="project" value="TreeGrafter"/>
</dbReference>
<dbReference type="GO" id="GO:0003723">
    <property type="term" value="F:RNA binding"/>
    <property type="evidence" value="ECO:0007669"/>
    <property type="project" value="UniProtKB-UniRule"/>
</dbReference>
<dbReference type="PROSITE" id="PS50102">
    <property type="entry name" value="RRM"/>
    <property type="match status" value="1"/>
</dbReference>
<evidence type="ECO:0000256" key="6">
    <source>
        <dbReference type="SAM" id="Coils"/>
    </source>
</evidence>
<feature type="coiled-coil region" evidence="6">
    <location>
        <begin position="211"/>
        <end position="238"/>
    </location>
</feature>
<dbReference type="CDD" id="cd12263">
    <property type="entry name" value="RRM_ABT1_like"/>
    <property type="match status" value="1"/>
</dbReference>
<dbReference type="GO" id="GO:0000447">
    <property type="term" value="P:endonucleolytic cleavage in ITS1 to separate SSU-rRNA from 5.8S rRNA and LSU-rRNA from tricistronic rRNA transcript (SSU-rRNA, 5.8S rRNA, LSU-rRNA)"/>
    <property type="evidence" value="ECO:0007669"/>
    <property type="project" value="TreeGrafter"/>
</dbReference>
<dbReference type="SUPFAM" id="SSF54928">
    <property type="entry name" value="RNA-binding domain, RBD"/>
    <property type="match status" value="1"/>
</dbReference>
<dbReference type="GO" id="GO:0034462">
    <property type="term" value="P:small-subunit processome assembly"/>
    <property type="evidence" value="ECO:0007669"/>
    <property type="project" value="TreeGrafter"/>
</dbReference>
<reference evidence="9 10" key="1">
    <citation type="journal article" date="2018" name="Sci. Data">
        <title>The draft genome sequence of cork oak.</title>
        <authorList>
            <person name="Ramos A.M."/>
            <person name="Usie A."/>
            <person name="Barbosa P."/>
            <person name="Barros P.M."/>
            <person name="Capote T."/>
            <person name="Chaves I."/>
            <person name="Simoes F."/>
            <person name="Abreu I."/>
            <person name="Carrasquinho I."/>
            <person name="Faro C."/>
            <person name="Guimaraes J.B."/>
            <person name="Mendonca D."/>
            <person name="Nobrega F."/>
            <person name="Rodrigues L."/>
            <person name="Saibo N.J.M."/>
            <person name="Varela M.C."/>
            <person name="Egas C."/>
            <person name="Matos J."/>
            <person name="Miguel C.M."/>
            <person name="Oliveira M.M."/>
            <person name="Ricardo C.P."/>
            <person name="Goncalves S."/>
        </authorList>
    </citation>
    <scope>NUCLEOTIDE SEQUENCE [LARGE SCALE GENOMIC DNA]</scope>
    <source>
        <strain evidence="10">cv. HL8</strain>
    </source>
</reference>
<dbReference type="InterPro" id="IPR035979">
    <property type="entry name" value="RBD_domain_sf"/>
</dbReference>
<organism evidence="9 10">
    <name type="scientific">Quercus suber</name>
    <name type="common">Cork oak</name>
    <dbReference type="NCBI Taxonomy" id="58331"/>
    <lineage>
        <taxon>Eukaryota</taxon>
        <taxon>Viridiplantae</taxon>
        <taxon>Streptophyta</taxon>
        <taxon>Embryophyta</taxon>
        <taxon>Tracheophyta</taxon>
        <taxon>Spermatophyta</taxon>
        <taxon>Magnoliopsida</taxon>
        <taxon>eudicotyledons</taxon>
        <taxon>Gunneridae</taxon>
        <taxon>Pentapetalae</taxon>
        <taxon>rosids</taxon>
        <taxon>fabids</taxon>
        <taxon>Fagales</taxon>
        <taxon>Fagaceae</taxon>
        <taxon>Quercus</taxon>
    </lineage>
</organism>
<dbReference type="Gene3D" id="3.30.70.330">
    <property type="match status" value="1"/>
</dbReference>
<dbReference type="InterPro" id="IPR039119">
    <property type="entry name" value="ABT1/Esf2"/>
</dbReference>
<proteinExistence type="inferred from homology"/>
<dbReference type="GO" id="GO:0005730">
    <property type="term" value="C:nucleolus"/>
    <property type="evidence" value="ECO:0007669"/>
    <property type="project" value="UniProtKB-SubCell"/>
</dbReference>
<keyword evidence="10" id="KW-1185">Reference proteome</keyword>
<dbReference type="InterPro" id="IPR012677">
    <property type="entry name" value="Nucleotide-bd_a/b_plait_sf"/>
</dbReference>
<evidence type="ECO:0000256" key="3">
    <source>
        <dbReference type="ARBA" id="ARBA00022884"/>
    </source>
</evidence>
<evidence type="ECO:0000256" key="5">
    <source>
        <dbReference type="PROSITE-ProRule" id="PRU00176"/>
    </source>
</evidence>
<evidence type="ECO:0000256" key="2">
    <source>
        <dbReference type="ARBA" id="ARBA00005819"/>
    </source>
</evidence>
<dbReference type="PANTHER" id="PTHR12311:SF7">
    <property type="entry name" value="ACTIVATOR OF BASAL TRANSCRIPTION 1"/>
    <property type="match status" value="1"/>
</dbReference>
<dbReference type="EMBL" id="PKMF04000646">
    <property type="protein sequence ID" value="KAK7823079.1"/>
    <property type="molecule type" value="Genomic_DNA"/>
</dbReference>
<keyword evidence="3 5" id="KW-0694">RNA-binding</keyword>
<dbReference type="Proteomes" id="UP000237347">
    <property type="component" value="Unassembled WGS sequence"/>
</dbReference>
<evidence type="ECO:0000313" key="9">
    <source>
        <dbReference type="EMBL" id="KAK7823079.1"/>
    </source>
</evidence>
<keyword evidence="6" id="KW-0175">Coiled coil</keyword>
<dbReference type="AlphaFoldDB" id="A0AAW0J9M6"/>
<evidence type="ECO:0000256" key="1">
    <source>
        <dbReference type="ARBA" id="ARBA00004604"/>
    </source>
</evidence>
<comment type="similarity">
    <text evidence="2">Belongs to the ESF2/ABP1 family.</text>
</comment>
<dbReference type="InterPro" id="IPR034353">
    <property type="entry name" value="ABT1/ESF2_RRM"/>
</dbReference>
<dbReference type="PANTHER" id="PTHR12311">
    <property type="entry name" value="ACTIVATOR OF BASAL TRANSCRIPTION 1"/>
    <property type="match status" value="1"/>
</dbReference>